<dbReference type="HOGENOM" id="CLU_1419604_0_0_10"/>
<sequence length="191" mass="21164">MRATAGDFTFEFQPGGLTGKIDIIFRPTIGRVSSVNFVTHGFSGNVILPPRRLRGTKKTLNVQVKADGKTGSAVDNLIVGMKEIVKASKATGATPVLVADLETWRAIVNQEVYIEKAYDKKIRYTKNERGKLARAYIEFRAAGGLLHLIQDLNIRSRGTLEMVIQDYQLEKLKEQEQNQQNNNANTSNNGG</sequence>
<dbReference type="AlphaFoldDB" id="I4AP03"/>
<protein>
    <submittedName>
        <fullName evidence="1">Uncharacterized protein</fullName>
    </submittedName>
</protein>
<dbReference type="KEGG" id="fli:Fleli_3363"/>
<reference evidence="2" key="1">
    <citation type="submission" date="2012-06" db="EMBL/GenBank/DDBJ databases">
        <title>The complete genome of Flexibacter litoralis DSM 6794.</title>
        <authorList>
            <person name="Lucas S."/>
            <person name="Copeland A."/>
            <person name="Lapidus A."/>
            <person name="Glavina del Rio T."/>
            <person name="Dalin E."/>
            <person name="Tice H."/>
            <person name="Bruce D."/>
            <person name="Goodwin L."/>
            <person name="Pitluck S."/>
            <person name="Peters L."/>
            <person name="Ovchinnikova G."/>
            <person name="Lu M."/>
            <person name="Kyrpides N."/>
            <person name="Mavromatis K."/>
            <person name="Ivanova N."/>
            <person name="Brettin T."/>
            <person name="Detter J.C."/>
            <person name="Han C."/>
            <person name="Larimer F."/>
            <person name="Land M."/>
            <person name="Hauser L."/>
            <person name="Markowitz V."/>
            <person name="Cheng J.-F."/>
            <person name="Hugenholtz P."/>
            <person name="Woyke T."/>
            <person name="Wu D."/>
            <person name="Spring S."/>
            <person name="Lang E."/>
            <person name="Kopitz M."/>
            <person name="Brambilla E."/>
            <person name="Klenk H.-P."/>
            <person name="Eisen J.A."/>
        </authorList>
    </citation>
    <scope>NUCLEOTIDE SEQUENCE [LARGE SCALE GENOMIC DNA]</scope>
    <source>
        <strain evidence="2">ATCC 23117 / DSM 6794 / NBRC 15988 / NCIMB 1366 / Sio-4</strain>
    </source>
</reference>
<accession>I4AP03</accession>
<evidence type="ECO:0000313" key="1">
    <source>
        <dbReference type="EMBL" id="AFM05688.1"/>
    </source>
</evidence>
<dbReference type="Proteomes" id="UP000006054">
    <property type="component" value="Chromosome"/>
</dbReference>
<name>I4AP03_BERLS</name>
<dbReference type="EMBL" id="CP003345">
    <property type="protein sequence ID" value="AFM05688.1"/>
    <property type="molecule type" value="Genomic_DNA"/>
</dbReference>
<gene>
    <name evidence="1" type="ordered locus">Fleli_3363</name>
</gene>
<keyword evidence="2" id="KW-1185">Reference proteome</keyword>
<proteinExistence type="predicted"/>
<organism evidence="1 2">
    <name type="scientific">Bernardetia litoralis (strain ATCC 23117 / DSM 6794 / NBRC 15988 / NCIMB 1366 / Fx l1 / Sio-4)</name>
    <name type="common">Flexibacter litoralis</name>
    <dbReference type="NCBI Taxonomy" id="880071"/>
    <lineage>
        <taxon>Bacteria</taxon>
        <taxon>Pseudomonadati</taxon>
        <taxon>Bacteroidota</taxon>
        <taxon>Cytophagia</taxon>
        <taxon>Cytophagales</taxon>
        <taxon>Bernardetiaceae</taxon>
        <taxon>Bernardetia</taxon>
    </lineage>
</organism>
<evidence type="ECO:0000313" key="2">
    <source>
        <dbReference type="Proteomes" id="UP000006054"/>
    </source>
</evidence>
<dbReference type="RefSeq" id="WP_014799115.1">
    <property type="nucleotide sequence ID" value="NC_018018.1"/>
</dbReference>